<dbReference type="AlphaFoldDB" id="A0A8H4ES19"/>
<reference evidence="4 5" key="1">
    <citation type="journal article" date="2019" name="Environ. Microbiol.">
        <title>At the nexus of three kingdoms: the genome of the mycorrhizal fungus Gigaspora margarita provides insights into plant, endobacterial and fungal interactions.</title>
        <authorList>
            <person name="Venice F."/>
            <person name="Ghignone S."/>
            <person name="Salvioli di Fossalunga A."/>
            <person name="Amselem J."/>
            <person name="Novero M."/>
            <person name="Xianan X."/>
            <person name="Sedzielewska Toro K."/>
            <person name="Morin E."/>
            <person name="Lipzen A."/>
            <person name="Grigoriev I.V."/>
            <person name="Henrissat B."/>
            <person name="Martin F.M."/>
            <person name="Bonfante P."/>
        </authorList>
    </citation>
    <scope>NUCLEOTIDE SEQUENCE [LARGE SCALE GENOMIC DNA]</scope>
    <source>
        <strain evidence="4 5">BEG34</strain>
    </source>
</reference>
<accession>A0A8H4ES19</accession>
<feature type="compositionally biased region" description="Basic and acidic residues" evidence="2">
    <location>
        <begin position="344"/>
        <end position="362"/>
    </location>
</feature>
<comment type="caution">
    <text evidence="4">The sequence shown here is derived from an EMBL/GenBank/DDBJ whole genome shotgun (WGS) entry which is preliminary data.</text>
</comment>
<protein>
    <submittedName>
        <fullName evidence="4">Kinase-like protein</fullName>
    </submittedName>
</protein>
<dbReference type="InterPro" id="IPR001245">
    <property type="entry name" value="Ser-Thr/Tyr_kinase_cat_dom"/>
</dbReference>
<feature type="domain" description="Protein kinase" evidence="3">
    <location>
        <begin position="30"/>
        <end position="296"/>
    </location>
</feature>
<dbReference type="InterPro" id="IPR000719">
    <property type="entry name" value="Prot_kinase_dom"/>
</dbReference>
<dbReference type="OrthoDB" id="4062651at2759"/>
<keyword evidence="1" id="KW-0547">Nucleotide-binding</keyword>
<keyword evidence="4" id="KW-0808">Transferase</keyword>
<dbReference type="PANTHER" id="PTHR44329">
    <property type="entry name" value="SERINE/THREONINE-PROTEIN KINASE TNNI3K-RELATED"/>
    <property type="match status" value="1"/>
</dbReference>
<name>A0A8H4ES19_GIGMA</name>
<dbReference type="InterPro" id="IPR036910">
    <property type="entry name" value="HMG_box_dom_sf"/>
</dbReference>
<evidence type="ECO:0000259" key="3">
    <source>
        <dbReference type="PROSITE" id="PS50011"/>
    </source>
</evidence>
<dbReference type="PROSITE" id="PS00107">
    <property type="entry name" value="PROTEIN_KINASE_ATP"/>
    <property type="match status" value="1"/>
</dbReference>
<dbReference type="Pfam" id="PF00069">
    <property type="entry name" value="Pkinase"/>
    <property type="match status" value="1"/>
</dbReference>
<dbReference type="InterPro" id="IPR051681">
    <property type="entry name" value="Ser/Thr_Kinases-Pseudokinases"/>
</dbReference>
<dbReference type="PRINTS" id="PR00109">
    <property type="entry name" value="TYRKINASE"/>
</dbReference>
<dbReference type="InterPro" id="IPR017441">
    <property type="entry name" value="Protein_kinase_ATP_BS"/>
</dbReference>
<keyword evidence="1" id="KW-0067">ATP-binding</keyword>
<dbReference type="GO" id="GO:0005524">
    <property type="term" value="F:ATP binding"/>
    <property type="evidence" value="ECO:0007669"/>
    <property type="project" value="UniProtKB-UniRule"/>
</dbReference>
<dbReference type="InterPro" id="IPR011009">
    <property type="entry name" value="Kinase-like_dom_sf"/>
</dbReference>
<dbReference type="GO" id="GO:0004674">
    <property type="term" value="F:protein serine/threonine kinase activity"/>
    <property type="evidence" value="ECO:0007669"/>
    <property type="project" value="TreeGrafter"/>
</dbReference>
<gene>
    <name evidence="4" type="ORF">F8M41_003202</name>
</gene>
<dbReference type="EMBL" id="WTPW01000129">
    <property type="protein sequence ID" value="KAF0543992.1"/>
    <property type="molecule type" value="Genomic_DNA"/>
</dbReference>
<evidence type="ECO:0000256" key="2">
    <source>
        <dbReference type="SAM" id="MobiDB-lite"/>
    </source>
</evidence>
<dbReference type="PROSITE" id="PS50011">
    <property type="entry name" value="PROTEIN_KINASE_DOM"/>
    <property type="match status" value="1"/>
</dbReference>
<keyword evidence="5" id="KW-1185">Reference proteome</keyword>
<feature type="binding site" evidence="1">
    <location>
        <position position="57"/>
    </location>
    <ligand>
        <name>ATP</name>
        <dbReference type="ChEBI" id="CHEBI:30616"/>
    </ligand>
</feature>
<evidence type="ECO:0000313" key="4">
    <source>
        <dbReference type="EMBL" id="KAF0543992.1"/>
    </source>
</evidence>
<dbReference type="Gene3D" id="1.10.510.10">
    <property type="entry name" value="Transferase(Phosphotransferase) domain 1"/>
    <property type="match status" value="1"/>
</dbReference>
<feature type="region of interest" description="Disordered" evidence="2">
    <location>
        <begin position="344"/>
        <end position="364"/>
    </location>
</feature>
<proteinExistence type="predicted"/>
<sequence length="664" mass="76374">MSELPFVGYSKRLEKYLNECKIQNFCHSEFSDHKIIGQGGFAVVYSTIFRGKKYALKSLNNNIVLDTKAFKQIKNEIKSLYNENINHPNIIKLHGFSRDPSTDNFMLVLQYANCGNLQEHLRRMQKENIYKISWAELIKIAKEITSGLEHLHTNGIIHRDLHSKNILMDNGKVLITDFGLSKRWDDNTASESSNNAVGVMAYVEPQCFIQNGRNFKRNEKSDIYSLGVLFWELTSGIPPFKNYHFAFQIQAIFRNEREKVISGTPSEYANLYKKCWSSDPDQRPVLNEILIELESLSNLSIKFMINYIEVDAQYLSKDLGFSNDTNTSLKPNSIEDPKERIDAITDSDIHSSSRENRNRQKDSQSNIDQIVDEFVSKIDLTLLCMIDNSYMPVYVKGSRRTNPVNKFFQFKSVVAKYAKKHKVLGYNDRIILSKAQSKLWTMLSEEQKKVFKKLYEKALKFHNDESVLDTKFMNASQLKLKWKKIKKEISLKKPNQKMLVTNTVNVPSSPCAVISDFDFNFQDTQLLINTSAPCAYTSRQASPNFFHLFTSPTFTGLYNEEVQTQIPFLSEDTTFLSEDATFFNSCTCTSEDTITIWPFSPYFNDSSSLPFYTPENIIGEPSPISPNSKWPISSKENEDKLVLMDMPESKVQDVLNQQPKTNNS</sequence>
<keyword evidence="4" id="KW-0418">Kinase</keyword>
<evidence type="ECO:0000313" key="5">
    <source>
        <dbReference type="Proteomes" id="UP000439903"/>
    </source>
</evidence>
<organism evidence="4 5">
    <name type="scientific">Gigaspora margarita</name>
    <dbReference type="NCBI Taxonomy" id="4874"/>
    <lineage>
        <taxon>Eukaryota</taxon>
        <taxon>Fungi</taxon>
        <taxon>Fungi incertae sedis</taxon>
        <taxon>Mucoromycota</taxon>
        <taxon>Glomeromycotina</taxon>
        <taxon>Glomeromycetes</taxon>
        <taxon>Diversisporales</taxon>
        <taxon>Gigasporaceae</taxon>
        <taxon>Gigaspora</taxon>
    </lineage>
</organism>
<evidence type="ECO:0000256" key="1">
    <source>
        <dbReference type="PROSITE-ProRule" id="PRU10141"/>
    </source>
</evidence>
<dbReference type="SUPFAM" id="SSF56112">
    <property type="entry name" value="Protein kinase-like (PK-like)"/>
    <property type="match status" value="1"/>
</dbReference>
<dbReference type="Proteomes" id="UP000439903">
    <property type="component" value="Unassembled WGS sequence"/>
</dbReference>
<dbReference type="SUPFAM" id="SSF47095">
    <property type="entry name" value="HMG-box"/>
    <property type="match status" value="1"/>
</dbReference>